<dbReference type="Pfam" id="PF12697">
    <property type="entry name" value="Abhydrolase_6"/>
    <property type="match status" value="1"/>
</dbReference>
<dbReference type="Gene3D" id="3.40.50.1820">
    <property type="entry name" value="alpha/beta hydrolase"/>
    <property type="match status" value="1"/>
</dbReference>
<reference evidence="2 3" key="1">
    <citation type="journal article" date="2005" name="Int. J. Syst. Evol. Microbiol.">
        <title>Bacillus litoralis sp. nov., isolated from a tidal flat of the Yellow Sea in Korea.</title>
        <authorList>
            <person name="Yoon J.H."/>
            <person name="Oh T.K."/>
        </authorList>
    </citation>
    <scope>NUCLEOTIDE SEQUENCE [LARGE SCALE GENOMIC DNA]</scope>
    <source>
        <strain evidence="2 3">SW-211</strain>
    </source>
</reference>
<dbReference type="AlphaFoldDB" id="A0A5C6VYR6"/>
<organism evidence="2 3">
    <name type="scientific">Metabacillus litoralis</name>
    <dbReference type="NCBI Taxonomy" id="152268"/>
    <lineage>
        <taxon>Bacteria</taxon>
        <taxon>Bacillati</taxon>
        <taxon>Bacillota</taxon>
        <taxon>Bacilli</taxon>
        <taxon>Bacillales</taxon>
        <taxon>Bacillaceae</taxon>
        <taxon>Metabacillus</taxon>
    </lineage>
</organism>
<dbReference type="GO" id="GO:0016787">
    <property type="term" value="F:hydrolase activity"/>
    <property type="evidence" value="ECO:0007669"/>
    <property type="project" value="UniProtKB-KW"/>
</dbReference>
<dbReference type="OrthoDB" id="9776853at2"/>
<dbReference type="PANTHER" id="PTHR43798">
    <property type="entry name" value="MONOACYLGLYCEROL LIPASE"/>
    <property type="match status" value="1"/>
</dbReference>
<accession>A0A5C6VYR6</accession>
<keyword evidence="2" id="KW-0378">Hydrolase</keyword>
<name>A0A5C6VYR6_9BACI</name>
<gene>
    <name evidence="2" type="ORF">FS935_11325</name>
</gene>
<evidence type="ECO:0000313" key="2">
    <source>
        <dbReference type="EMBL" id="TXC90505.1"/>
    </source>
</evidence>
<evidence type="ECO:0000313" key="3">
    <source>
        <dbReference type="Proteomes" id="UP000321363"/>
    </source>
</evidence>
<protein>
    <submittedName>
        <fullName evidence="2">Alpha/beta hydrolase</fullName>
    </submittedName>
</protein>
<dbReference type="EMBL" id="VOQF01000006">
    <property type="protein sequence ID" value="TXC90505.1"/>
    <property type="molecule type" value="Genomic_DNA"/>
</dbReference>
<keyword evidence="3" id="KW-1185">Reference proteome</keyword>
<dbReference type="Proteomes" id="UP000321363">
    <property type="component" value="Unassembled WGS sequence"/>
</dbReference>
<dbReference type="InterPro" id="IPR029058">
    <property type="entry name" value="AB_hydrolase_fold"/>
</dbReference>
<sequence length="252" mass="30112">MKENIIFIHGLTGNQRAFNKQMNYFKGKYNTYSYNLLGHGDDRGQQVDFSLDKLVQQLEELYENKGIDEAHLCALSFGCYPGTIFATKWKYKVSSLCFIGGHYNFPSRLFEVFMHYWDNLDEDYSTWLKKYTNAIYPKGNVFDHYSTLSQKIYYKYGLELEESILLRAIEHRLEYDLRSDLRKLEVPILWVMGEHDYLYKSSLKELNKDIPHVIYREIKYAGHAANLYRPNCFKDMYEEFLVQHQQEKTHTY</sequence>
<dbReference type="RefSeq" id="WP_146948615.1">
    <property type="nucleotide sequence ID" value="NZ_VOQF01000006.1"/>
</dbReference>
<feature type="domain" description="AB hydrolase-1" evidence="1">
    <location>
        <begin position="5"/>
        <end position="227"/>
    </location>
</feature>
<proteinExistence type="predicted"/>
<dbReference type="InterPro" id="IPR050266">
    <property type="entry name" value="AB_hydrolase_sf"/>
</dbReference>
<dbReference type="SUPFAM" id="SSF53474">
    <property type="entry name" value="alpha/beta-Hydrolases"/>
    <property type="match status" value="1"/>
</dbReference>
<comment type="caution">
    <text evidence="2">The sequence shown here is derived from an EMBL/GenBank/DDBJ whole genome shotgun (WGS) entry which is preliminary data.</text>
</comment>
<evidence type="ECO:0000259" key="1">
    <source>
        <dbReference type="Pfam" id="PF12697"/>
    </source>
</evidence>
<dbReference type="InterPro" id="IPR000073">
    <property type="entry name" value="AB_hydrolase_1"/>
</dbReference>
<dbReference type="PANTHER" id="PTHR43798:SF28">
    <property type="entry name" value="AB HYDROLASE-1 DOMAIN-CONTAINING PROTEIN"/>
    <property type="match status" value="1"/>
</dbReference>
<dbReference type="GO" id="GO:0016020">
    <property type="term" value="C:membrane"/>
    <property type="evidence" value="ECO:0007669"/>
    <property type="project" value="TreeGrafter"/>
</dbReference>